<evidence type="ECO:0000313" key="9">
    <source>
        <dbReference type="EMBL" id="RZB39733.1"/>
    </source>
</evidence>
<keyword evidence="4 8" id="KW-1133">Transmembrane helix</keyword>
<feature type="transmembrane region" description="Helical" evidence="8">
    <location>
        <begin position="430"/>
        <end position="448"/>
    </location>
</feature>
<dbReference type="Proteomes" id="UP000292052">
    <property type="component" value="Unassembled WGS sequence"/>
</dbReference>
<evidence type="ECO:0000256" key="4">
    <source>
        <dbReference type="ARBA" id="ARBA00022989"/>
    </source>
</evidence>
<proteinExistence type="predicted"/>
<protein>
    <submittedName>
        <fullName evidence="9">7tm 7 domain containing protein</fullName>
    </submittedName>
</protein>
<evidence type="ECO:0000256" key="7">
    <source>
        <dbReference type="ARBA" id="ARBA00023224"/>
    </source>
</evidence>
<gene>
    <name evidence="9" type="ORF">BDFB_010858</name>
</gene>
<dbReference type="GO" id="GO:0007635">
    <property type="term" value="P:chemosensory behavior"/>
    <property type="evidence" value="ECO:0007669"/>
    <property type="project" value="TreeGrafter"/>
</dbReference>
<dbReference type="PANTHER" id="PTHR21143">
    <property type="entry name" value="INVERTEBRATE GUSTATORY RECEPTOR"/>
    <property type="match status" value="1"/>
</dbReference>
<feature type="transmembrane region" description="Helical" evidence="8">
    <location>
        <begin position="640"/>
        <end position="661"/>
    </location>
</feature>
<dbReference type="AlphaFoldDB" id="A0A482V993"/>
<feature type="transmembrane region" description="Helical" evidence="8">
    <location>
        <begin position="76"/>
        <end position="95"/>
    </location>
</feature>
<comment type="caution">
    <text evidence="9">The sequence shown here is derived from an EMBL/GenBank/DDBJ whole genome shotgun (WGS) entry which is preliminary data.</text>
</comment>
<keyword evidence="7" id="KW-0807">Transducer</keyword>
<dbReference type="OrthoDB" id="6815404at2759"/>
<sequence>MTNRDNLIEFLLKIVDFDVKLQTNCINVNYNENRKRILLHLAGRCFMVFPYFFNYILFSVSEHQQHETWAEAAKVLLTLINSAICYQMVELIVMIRTRFVILNKQIHSMVESSIKNDISTISDEVVRSKTQFLALSKICSLHHHLSKLIKLFNNTFGVTLLSTFGVNFLVVVTFFFYFIILLRMPKIPWIIVFSTLISYMCYMIDIICLCEVCYSTIGEANKSGELIHKIETEDHDVICEIEMFSLQICNEKVEFTAAGFFPINYTLVFSMIIAAITDLVKYFAGNSKTEVKSQFFALAKICLLHHHLSKLIKLFNDTFGVILLVTFAVIAIKWMYVFSSAFLCTNSIIDTVYVCDVCYSTIEEVKKSGELKHKIETEDHDIIDEIEMIFPHQLHFGVFTIKLLLFHSQIFGLVTFSYTETGFRLSKLRCVYSILLTFTYLSISVYSIHKILLADVPPVFIVSGLTQLSINGTYVAVVWICSLMNHSNFIELLTKMFDFDFKMQSSCILLNYDKKKKRILFQLIARYAKLTVIIALFVFLIFTNPQFRKGMIAVTFQVINFINSAVCYQIVVIVTMIQTRFTILNKQISNLIEYCAPTNASTIDSLITERKVKNQFLTLGRICSLHHHLTKIIKLFNDTFGVTLLLVFTVSFVAIVIPLFYTTSLLQAREIEWGYVFFTIVSSMNFIIDTIYVCEVCYSTIEEVNRSGELIHRIETDDRDVLVEIEMFSLQIANERAEFSAAGFFAINYTLVFSIIGGVTTYIIILIQLSATLVK</sequence>
<feature type="transmembrane region" description="Helical" evidence="8">
    <location>
        <begin position="187"/>
        <end position="214"/>
    </location>
</feature>
<evidence type="ECO:0000256" key="2">
    <source>
        <dbReference type="ARBA" id="ARBA00022475"/>
    </source>
</evidence>
<evidence type="ECO:0000256" key="1">
    <source>
        <dbReference type="ARBA" id="ARBA00004651"/>
    </source>
</evidence>
<evidence type="ECO:0000256" key="3">
    <source>
        <dbReference type="ARBA" id="ARBA00022692"/>
    </source>
</evidence>
<reference evidence="9 10" key="1">
    <citation type="submission" date="2017-03" db="EMBL/GenBank/DDBJ databases">
        <title>Genome of the blue death feigning beetle - Asbolus verrucosus.</title>
        <authorList>
            <person name="Rider S.D."/>
        </authorList>
    </citation>
    <scope>NUCLEOTIDE SEQUENCE [LARGE SCALE GENOMIC DNA]</scope>
    <source>
        <strain evidence="9">Butters</strain>
        <tissue evidence="9">Head and leg muscle</tissue>
    </source>
</reference>
<dbReference type="Pfam" id="PF08395">
    <property type="entry name" value="7tm_7"/>
    <property type="match status" value="2"/>
</dbReference>
<dbReference type="GO" id="GO:0030425">
    <property type="term" value="C:dendrite"/>
    <property type="evidence" value="ECO:0007669"/>
    <property type="project" value="TreeGrafter"/>
</dbReference>
<dbReference type="PANTHER" id="PTHR21143:SF133">
    <property type="entry name" value="GUSTATORY AND PHEROMONE RECEPTOR 32A-RELATED"/>
    <property type="match status" value="1"/>
</dbReference>
<name>A0A482V993_ASBVE</name>
<feature type="transmembrane region" description="Helical" evidence="8">
    <location>
        <begin position="314"/>
        <end position="336"/>
    </location>
</feature>
<evidence type="ECO:0000313" key="10">
    <source>
        <dbReference type="Proteomes" id="UP000292052"/>
    </source>
</evidence>
<dbReference type="GO" id="GO:0050909">
    <property type="term" value="P:sensory perception of taste"/>
    <property type="evidence" value="ECO:0007669"/>
    <property type="project" value="InterPro"/>
</dbReference>
<dbReference type="GO" id="GO:0008049">
    <property type="term" value="P:male courtship behavior"/>
    <property type="evidence" value="ECO:0007669"/>
    <property type="project" value="TreeGrafter"/>
</dbReference>
<dbReference type="GO" id="GO:0005886">
    <property type="term" value="C:plasma membrane"/>
    <property type="evidence" value="ECO:0007669"/>
    <property type="project" value="UniProtKB-SubCell"/>
</dbReference>
<keyword evidence="2" id="KW-1003">Cell membrane</keyword>
<keyword evidence="10" id="KW-1185">Reference proteome</keyword>
<dbReference type="InterPro" id="IPR013604">
    <property type="entry name" value="7TM_chemorcpt"/>
</dbReference>
<keyword evidence="3 8" id="KW-0812">Transmembrane</keyword>
<organism evidence="9 10">
    <name type="scientific">Asbolus verrucosus</name>
    <name type="common">Desert ironclad beetle</name>
    <dbReference type="NCBI Taxonomy" id="1661398"/>
    <lineage>
        <taxon>Eukaryota</taxon>
        <taxon>Metazoa</taxon>
        <taxon>Ecdysozoa</taxon>
        <taxon>Arthropoda</taxon>
        <taxon>Hexapoda</taxon>
        <taxon>Insecta</taxon>
        <taxon>Pterygota</taxon>
        <taxon>Neoptera</taxon>
        <taxon>Endopterygota</taxon>
        <taxon>Coleoptera</taxon>
        <taxon>Polyphaga</taxon>
        <taxon>Cucujiformia</taxon>
        <taxon>Tenebrionidae</taxon>
        <taxon>Pimeliinae</taxon>
        <taxon>Asbolus</taxon>
    </lineage>
</organism>
<feature type="transmembrane region" description="Helical" evidence="8">
    <location>
        <begin position="460"/>
        <end position="481"/>
    </location>
</feature>
<feature type="transmembrane region" description="Helical" evidence="8">
    <location>
        <begin position="746"/>
        <end position="769"/>
    </location>
</feature>
<evidence type="ECO:0000256" key="8">
    <source>
        <dbReference type="SAM" id="Phobius"/>
    </source>
</evidence>
<keyword evidence="5 8" id="KW-0472">Membrane</keyword>
<dbReference type="GO" id="GO:0030424">
    <property type="term" value="C:axon"/>
    <property type="evidence" value="ECO:0007669"/>
    <property type="project" value="TreeGrafter"/>
</dbReference>
<comment type="subcellular location">
    <subcellularLocation>
        <location evidence="1">Cell membrane</location>
        <topology evidence="1">Multi-pass membrane protein</topology>
    </subcellularLocation>
</comment>
<dbReference type="GO" id="GO:0043025">
    <property type="term" value="C:neuronal cell body"/>
    <property type="evidence" value="ECO:0007669"/>
    <property type="project" value="TreeGrafter"/>
</dbReference>
<feature type="transmembrane region" description="Helical" evidence="8">
    <location>
        <begin position="524"/>
        <end position="542"/>
    </location>
</feature>
<dbReference type="GO" id="GO:0007165">
    <property type="term" value="P:signal transduction"/>
    <property type="evidence" value="ECO:0007669"/>
    <property type="project" value="UniProtKB-KW"/>
</dbReference>
<feature type="transmembrane region" description="Helical" evidence="8">
    <location>
        <begin position="673"/>
        <end position="698"/>
    </location>
</feature>
<feature type="transmembrane region" description="Helical" evidence="8">
    <location>
        <begin position="554"/>
        <end position="577"/>
    </location>
</feature>
<evidence type="ECO:0000256" key="5">
    <source>
        <dbReference type="ARBA" id="ARBA00023136"/>
    </source>
</evidence>
<feature type="transmembrane region" description="Helical" evidence="8">
    <location>
        <begin position="37"/>
        <end position="56"/>
    </location>
</feature>
<feature type="transmembrane region" description="Helical" evidence="8">
    <location>
        <begin position="156"/>
        <end position="181"/>
    </location>
</feature>
<keyword evidence="6" id="KW-0675">Receptor</keyword>
<accession>A0A482V993</accession>
<dbReference type="EMBL" id="QDEB01125522">
    <property type="protein sequence ID" value="RZB39733.1"/>
    <property type="molecule type" value="Genomic_DNA"/>
</dbReference>
<evidence type="ECO:0000256" key="6">
    <source>
        <dbReference type="ARBA" id="ARBA00023170"/>
    </source>
</evidence>